<keyword evidence="10" id="KW-1185">Reference proteome</keyword>
<evidence type="ECO:0000256" key="1">
    <source>
        <dbReference type="ARBA" id="ARBA00004604"/>
    </source>
</evidence>
<dbReference type="GO" id="GO:0051239">
    <property type="term" value="P:regulation of multicellular organismal process"/>
    <property type="evidence" value="ECO:0007669"/>
    <property type="project" value="UniProtKB-ARBA"/>
</dbReference>
<dbReference type="eggNOG" id="KOG2484">
    <property type="taxonomic scope" value="Eukaryota"/>
</dbReference>
<dbReference type="SUPFAM" id="SSF52540">
    <property type="entry name" value="P-loop containing nucleoside triphosphate hydrolases"/>
    <property type="match status" value="1"/>
</dbReference>
<dbReference type="InterPro" id="IPR030378">
    <property type="entry name" value="G_CP_dom"/>
</dbReference>
<comment type="subcellular location">
    <subcellularLocation>
        <location evidence="1">Nucleus</location>
        <location evidence="1">Nucleolus</location>
    </subcellularLocation>
</comment>
<feature type="region of interest" description="Disordered" evidence="7">
    <location>
        <begin position="1"/>
        <end position="43"/>
    </location>
</feature>
<reference evidence="10" key="1">
    <citation type="journal article" date="2011" name="Proc. Natl. Acad. Sci. U.S.A.">
        <title>Obligate biotrophy features unraveled by the genomic analysis of rust fungi.</title>
        <authorList>
            <person name="Duplessis S."/>
            <person name="Cuomo C.A."/>
            <person name="Lin Y.-C."/>
            <person name="Aerts A."/>
            <person name="Tisserant E."/>
            <person name="Veneault-Fourrey C."/>
            <person name="Joly D.L."/>
            <person name="Hacquard S."/>
            <person name="Amselem J."/>
            <person name="Cantarel B.L."/>
            <person name="Chiu R."/>
            <person name="Coutinho P.M."/>
            <person name="Feau N."/>
            <person name="Field M."/>
            <person name="Frey P."/>
            <person name="Gelhaye E."/>
            <person name="Goldberg J."/>
            <person name="Grabherr M.G."/>
            <person name="Kodira C.D."/>
            <person name="Kohler A."/>
            <person name="Kuees U."/>
            <person name="Lindquist E.A."/>
            <person name="Lucas S.M."/>
            <person name="Mago R."/>
            <person name="Mauceli E."/>
            <person name="Morin E."/>
            <person name="Murat C."/>
            <person name="Pangilinan J.L."/>
            <person name="Park R."/>
            <person name="Pearson M."/>
            <person name="Quesneville H."/>
            <person name="Rouhier N."/>
            <person name="Sakthikumar S."/>
            <person name="Salamov A.A."/>
            <person name="Schmutz J."/>
            <person name="Selles B."/>
            <person name="Shapiro H."/>
            <person name="Tanguay P."/>
            <person name="Tuskan G.A."/>
            <person name="Henrissat B."/>
            <person name="Van de Peer Y."/>
            <person name="Rouze P."/>
            <person name="Ellis J.G."/>
            <person name="Dodds P.N."/>
            <person name="Schein J.E."/>
            <person name="Zhong S."/>
            <person name="Hamelin R.C."/>
            <person name="Grigoriev I.V."/>
            <person name="Szabo L.J."/>
            <person name="Martin F."/>
        </authorList>
    </citation>
    <scope>NUCLEOTIDE SEQUENCE [LARGE SCALE GENOMIC DNA]</scope>
    <source>
        <strain evidence="10">98AG31 / pathotype 3-4-7</strain>
    </source>
</reference>
<evidence type="ECO:0000313" key="10">
    <source>
        <dbReference type="Proteomes" id="UP000001072"/>
    </source>
</evidence>
<dbReference type="InterPro" id="IPR014813">
    <property type="entry name" value="Gnl3_N_dom"/>
</dbReference>
<dbReference type="Gene3D" id="1.10.1580.10">
    <property type="match status" value="1"/>
</dbReference>
<dbReference type="FunCoup" id="F4RUP6">
    <property type="interactions" value="371"/>
</dbReference>
<feature type="domain" description="CP-type G" evidence="8">
    <location>
        <begin position="138"/>
        <end position="333"/>
    </location>
</feature>
<dbReference type="FunFam" id="1.10.1580.10:FF:000002">
    <property type="entry name" value="Guanine nucleotide-binding protein-like 3 (nucleolar)-like"/>
    <property type="match status" value="1"/>
</dbReference>
<evidence type="ECO:0000256" key="3">
    <source>
        <dbReference type="ARBA" id="ARBA00023054"/>
    </source>
</evidence>
<dbReference type="EMBL" id="GL883122">
    <property type="protein sequence ID" value="EGG03885.1"/>
    <property type="molecule type" value="Genomic_DNA"/>
</dbReference>
<dbReference type="GO" id="GO:0050793">
    <property type="term" value="P:regulation of developmental process"/>
    <property type="evidence" value="ECO:0007669"/>
    <property type="project" value="UniProtKB-ARBA"/>
</dbReference>
<protein>
    <recommendedName>
        <fullName evidence="8">CP-type G domain-containing protein</fullName>
    </recommendedName>
</protein>
<dbReference type="PROSITE" id="PS51721">
    <property type="entry name" value="G_CP"/>
    <property type="match status" value="1"/>
</dbReference>
<evidence type="ECO:0000256" key="5">
    <source>
        <dbReference type="ARBA" id="ARBA00023242"/>
    </source>
</evidence>
<evidence type="ECO:0000259" key="8">
    <source>
        <dbReference type="PROSITE" id="PS51721"/>
    </source>
</evidence>
<keyword evidence="4" id="KW-0342">GTP-binding</keyword>
<evidence type="ECO:0000256" key="7">
    <source>
        <dbReference type="SAM" id="MobiDB-lite"/>
    </source>
</evidence>
<accession>F4RUP6</accession>
<dbReference type="VEuPathDB" id="FungiDB:MELLADRAFT_44399"/>
<evidence type="ECO:0000256" key="6">
    <source>
        <dbReference type="SAM" id="Coils"/>
    </source>
</evidence>
<feature type="compositionally biased region" description="Acidic residues" evidence="7">
    <location>
        <begin position="104"/>
        <end position="124"/>
    </location>
</feature>
<dbReference type="InterPro" id="IPR050755">
    <property type="entry name" value="TRAFAC_YlqF/YawG_RiboMat"/>
</dbReference>
<dbReference type="OrthoDB" id="444945at2759"/>
<dbReference type="InterPro" id="IPR006073">
    <property type="entry name" value="GTP-bd"/>
</dbReference>
<gene>
    <name evidence="9" type="ORF">MELLADRAFT_44399</name>
</gene>
<dbReference type="CDD" id="cd04178">
    <property type="entry name" value="Nucleostemin_like"/>
    <property type="match status" value="1"/>
</dbReference>
<feature type="coiled-coil region" evidence="6">
    <location>
        <begin position="58"/>
        <end position="88"/>
    </location>
</feature>
<feature type="non-terminal residue" evidence="9">
    <location>
        <position position="477"/>
    </location>
</feature>
<dbReference type="PRINTS" id="PR00326">
    <property type="entry name" value="GTP1OBG"/>
</dbReference>
<evidence type="ECO:0000256" key="4">
    <source>
        <dbReference type="ARBA" id="ARBA00023134"/>
    </source>
</evidence>
<dbReference type="InParanoid" id="F4RUP6"/>
<dbReference type="KEGG" id="mlr:MELLADRAFT_44399"/>
<dbReference type="PANTHER" id="PTHR11089">
    <property type="entry name" value="GTP-BINDING PROTEIN-RELATED"/>
    <property type="match status" value="1"/>
</dbReference>
<name>F4RUP6_MELLP</name>
<dbReference type="Pfam" id="PF01926">
    <property type="entry name" value="MMR_HSR1"/>
    <property type="match status" value="1"/>
</dbReference>
<keyword evidence="2" id="KW-0547">Nucleotide-binding</keyword>
<dbReference type="RefSeq" id="XP_007412999.1">
    <property type="nucleotide sequence ID" value="XM_007412937.1"/>
</dbReference>
<sequence>MPKIRKKTSKRGTTRMREKIKHKVSEAHKKAKKHAKKDVTWKSRVKKDIGIPNLFPYKEQVLNEQQQAKEQAKEQRILEKQNQKLADASASTSAAALAATIEQGDNDMDLDNDDDLDDAADAPEDPSLSSASSLRAYAKSLRKVLMLSDVVVEVLDARDPLGTRSIELEKDAVKAGKKVLLILNKVDLVPKENVEGWLKYLRRSWPTLPFKCSTQNQRNNLSSKGADPTSRKGVDSSSNACSTQPLMHLLKNYARYSSSASGSASAGPSVKSLASITVGVIGFPNVGKSSLINTLKRSKACGVAPTPGYTKDVQEIALEKGLKILDCPGVVVESRADNAKASAARVLRNAVKVEQVEDPLGPVGVILDRCKAEHLMLLYNVPAFTYNGQPDEDRTKEFLIHVARSRGRVKKGGIPDLVGTARSILRDWNSGRIPYYTVPPALPPAASSLPAARLTIMNEYGVEFDFEALFSQVDEEI</sequence>
<dbReference type="STRING" id="747676.F4RUP6"/>
<keyword evidence="5" id="KW-0539">Nucleus</keyword>
<dbReference type="Gene3D" id="3.40.50.300">
    <property type="entry name" value="P-loop containing nucleotide triphosphate hydrolases"/>
    <property type="match status" value="1"/>
</dbReference>
<dbReference type="GO" id="GO:0005730">
    <property type="term" value="C:nucleolus"/>
    <property type="evidence" value="ECO:0007669"/>
    <property type="project" value="UniProtKB-SubCell"/>
</dbReference>
<feature type="region of interest" description="Disordered" evidence="7">
    <location>
        <begin position="102"/>
        <end position="131"/>
    </location>
</feature>
<dbReference type="Proteomes" id="UP000001072">
    <property type="component" value="Unassembled WGS sequence"/>
</dbReference>
<feature type="compositionally biased region" description="Basic residues" evidence="7">
    <location>
        <begin position="1"/>
        <end position="22"/>
    </location>
</feature>
<evidence type="ECO:0000313" key="9">
    <source>
        <dbReference type="EMBL" id="EGG03885.1"/>
    </source>
</evidence>
<dbReference type="FunFam" id="3.40.50.300:FF:000571">
    <property type="entry name" value="Guanine nucleotide-binding protein-like NSN1"/>
    <property type="match status" value="1"/>
</dbReference>
<evidence type="ECO:0000256" key="2">
    <source>
        <dbReference type="ARBA" id="ARBA00022741"/>
    </source>
</evidence>
<dbReference type="InterPro" id="IPR023179">
    <property type="entry name" value="GTP-bd_ortho_bundle_sf"/>
</dbReference>
<keyword evidence="3 6" id="KW-0175">Coiled coil</keyword>
<dbReference type="GeneID" id="18928179"/>
<dbReference type="GO" id="GO:0005525">
    <property type="term" value="F:GTP binding"/>
    <property type="evidence" value="ECO:0007669"/>
    <property type="project" value="UniProtKB-KW"/>
</dbReference>
<dbReference type="Pfam" id="PF08701">
    <property type="entry name" value="GN3L_Grn1"/>
    <property type="match status" value="1"/>
</dbReference>
<dbReference type="HOGENOM" id="CLU_011106_5_3_1"/>
<dbReference type="AlphaFoldDB" id="F4RUP6"/>
<dbReference type="PANTHER" id="PTHR11089:SF30">
    <property type="entry name" value="GUANINE NUCLEOTIDE-BINDING PROTEIN-LIKE 3 HOMOLOG"/>
    <property type="match status" value="1"/>
</dbReference>
<feature type="region of interest" description="Disordered" evidence="7">
    <location>
        <begin position="216"/>
        <end position="241"/>
    </location>
</feature>
<organism evidence="10">
    <name type="scientific">Melampsora larici-populina (strain 98AG31 / pathotype 3-4-7)</name>
    <name type="common">Poplar leaf rust fungus</name>
    <dbReference type="NCBI Taxonomy" id="747676"/>
    <lineage>
        <taxon>Eukaryota</taxon>
        <taxon>Fungi</taxon>
        <taxon>Dikarya</taxon>
        <taxon>Basidiomycota</taxon>
        <taxon>Pucciniomycotina</taxon>
        <taxon>Pucciniomycetes</taxon>
        <taxon>Pucciniales</taxon>
        <taxon>Melampsoraceae</taxon>
        <taxon>Melampsora</taxon>
    </lineage>
</organism>
<dbReference type="InterPro" id="IPR027417">
    <property type="entry name" value="P-loop_NTPase"/>
</dbReference>
<proteinExistence type="predicted"/>